<organism evidence="1">
    <name type="scientific">Picea glauca</name>
    <name type="common">White spruce</name>
    <name type="synonym">Pinus glauca</name>
    <dbReference type="NCBI Taxonomy" id="3330"/>
    <lineage>
        <taxon>Eukaryota</taxon>
        <taxon>Viridiplantae</taxon>
        <taxon>Streptophyta</taxon>
        <taxon>Embryophyta</taxon>
        <taxon>Tracheophyta</taxon>
        <taxon>Spermatophyta</taxon>
        <taxon>Pinopsida</taxon>
        <taxon>Pinidae</taxon>
        <taxon>Conifers I</taxon>
        <taxon>Pinales</taxon>
        <taxon>Pinaceae</taxon>
        <taxon>Picea</taxon>
    </lineage>
</organism>
<proteinExistence type="predicted"/>
<protein>
    <submittedName>
        <fullName evidence="1">Uncharacterized protein</fullName>
    </submittedName>
</protein>
<name>A0A101LV62_PICGL</name>
<accession>A0A101LV62</accession>
<reference evidence="1" key="1">
    <citation type="journal article" date="2015" name="Genome Biol. Evol.">
        <title>Organellar Genomes of White Spruce (Picea glauca): Assembly and Annotation.</title>
        <authorList>
            <person name="Jackman S.D."/>
            <person name="Warren R.L."/>
            <person name="Gibb E.A."/>
            <person name="Vandervalk B.P."/>
            <person name="Mohamadi H."/>
            <person name="Chu J."/>
            <person name="Raymond A."/>
            <person name="Pleasance S."/>
            <person name="Coope R."/>
            <person name="Wildung M.R."/>
            <person name="Ritland C.E."/>
            <person name="Bousquet J."/>
            <person name="Jones S.J."/>
            <person name="Bohlmann J."/>
            <person name="Birol I."/>
        </authorList>
    </citation>
    <scope>NUCLEOTIDE SEQUENCE [LARGE SCALE GENOMIC DNA]</scope>
    <source>
        <tissue evidence="1">Flushing bud</tissue>
    </source>
</reference>
<evidence type="ECO:0000313" key="1">
    <source>
        <dbReference type="EMBL" id="KUM45925.1"/>
    </source>
</evidence>
<geneLocation type="mitochondrion" evidence="1"/>
<sequence length="80" mass="9102">MAILARAKPQDFIFTLHYDQVSELDRCGTTGSPIFDGTGDVEEFIKDMSFIILEERLAPTLDVTLQSTLARWWATHKDDL</sequence>
<comment type="caution">
    <text evidence="1">The sequence shown here is derived from an EMBL/GenBank/DDBJ whole genome shotgun (WGS) entry which is preliminary data.</text>
</comment>
<dbReference type="AlphaFoldDB" id="A0A101LV62"/>
<keyword evidence="1" id="KW-0496">Mitochondrion</keyword>
<dbReference type="EMBL" id="LKAM01000014">
    <property type="protein sequence ID" value="KUM45925.1"/>
    <property type="molecule type" value="Genomic_DNA"/>
</dbReference>
<gene>
    <name evidence="1" type="ORF">ABT39_MTgene2028</name>
</gene>